<proteinExistence type="inferred from homology"/>
<keyword evidence="3" id="KW-0964">Secreted</keyword>
<accession>A0A9P0HL97</accession>
<reference evidence="6" key="1">
    <citation type="submission" date="2022-01" db="EMBL/GenBank/DDBJ databases">
        <authorList>
            <person name="King R."/>
        </authorList>
    </citation>
    <scope>NUCLEOTIDE SEQUENCE</scope>
</reference>
<dbReference type="InterPro" id="IPR029034">
    <property type="entry name" value="Cystine-knot_cytokine"/>
</dbReference>
<dbReference type="Gene3D" id="2.10.90.10">
    <property type="entry name" value="Cystine-knot cytokines"/>
    <property type="match status" value="1"/>
</dbReference>
<dbReference type="Pfam" id="PF00007">
    <property type="entry name" value="Cys_knot"/>
    <property type="match status" value="1"/>
</dbReference>
<evidence type="ECO:0000313" key="6">
    <source>
        <dbReference type="EMBL" id="CAH1403551.1"/>
    </source>
</evidence>
<keyword evidence="7" id="KW-1185">Reference proteome</keyword>
<organism evidence="6 7">
    <name type="scientific">Nezara viridula</name>
    <name type="common">Southern green stink bug</name>
    <name type="synonym">Cimex viridulus</name>
    <dbReference type="NCBI Taxonomy" id="85310"/>
    <lineage>
        <taxon>Eukaryota</taxon>
        <taxon>Metazoa</taxon>
        <taxon>Ecdysozoa</taxon>
        <taxon>Arthropoda</taxon>
        <taxon>Hexapoda</taxon>
        <taxon>Insecta</taxon>
        <taxon>Pterygota</taxon>
        <taxon>Neoptera</taxon>
        <taxon>Paraneoptera</taxon>
        <taxon>Hemiptera</taxon>
        <taxon>Heteroptera</taxon>
        <taxon>Panheteroptera</taxon>
        <taxon>Pentatomomorpha</taxon>
        <taxon>Pentatomoidea</taxon>
        <taxon>Pentatomidae</taxon>
        <taxon>Pentatominae</taxon>
        <taxon>Nezara</taxon>
    </lineage>
</organism>
<comment type="subcellular location">
    <subcellularLocation>
        <location evidence="1">Secreted</location>
    </subcellularLocation>
</comment>
<dbReference type="GO" id="GO:0007186">
    <property type="term" value="P:G protein-coupled receptor signaling pathway"/>
    <property type="evidence" value="ECO:0007669"/>
    <property type="project" value="TreeGrafter"/>
</dbReference>
<dbReference type="GO" id="GO:0005615">
    <property type="term" value="C:extracellular space"/>
    <property type="evidence" value="ECO:0007669"/>
    <property type="project" value="TreeGrafter"/>
</dbReference>
<dbReference type="GO" id="GO:0005737">
    <property type="term" value="C:cytoplasm"/>
    <property type="evidence" value="ECO:0007669"/>
    <property type="project" value="TreeGrafter"/>
</dbReference>
<dbReference type="Proteomes" id="UP001152798">
    <property type="component" value="Chromosome 5"/>
</dbReference>
<evidence type="ECO:0000256" key="1">
    <source>
        <dbReference type="ARBA" id="ARBA00004613"/>
    </source>
</evidence>
<keyword evidence="4" id="KW-1015">Disulfide bond</keyword>
<evidence type="ECO:0000256" key="4">
    <source>
        <dbReference type="ARBA" id="ARBA00023157"/>
    </source>
</evidence>
<evidence type="ECO:0000259" key="5">
    <source>
        <dbReference type="Pfam" id="PF00007"/>
    </source>
</evidence>
<dbReference type="OrthoDB" id="10006958at2759"/>
<feature type="domain" description="Glycoprotein hormone subunit beta" evidence="5">
    <location>
        <begin position="11"/>
        <end position="71"/>
    </location>
</feature>
<dbReference type="PANTHER" id="PTHR11515:SF13">
    <property type="entry name" value="GLYCOPROTEIN HORMONE BETA 5, ISOFORM A"/>
    <property type="match status" value="1"/>
</dbReference>
<protein>
    <recommendedName>
        <fullName evidence="5">Glycoprotein hormone subunit beta domain-containing protein</fullName>
    </recommendedName>
</protein>
<sequence>MQISDWRFPYKRSHHPVCLHGAREQRTAVLQHCEEGAEPGTEVHQYLQATSCHCHVCRSSEASCQGLRYRPRQ</sequence>
<dbReference type="EMBL" id="OV725081">
    <property type="protein sequence ID" value="CAH1403551.1"/>
    <property type="molecule type" value="Genomic_DNA"/>
</dbReference>
<dbReference type="InterPro" id="IPR001545">
    <property type="entry name" value="Gonadotropin_bsu"/>
</dbReference>
<comment type="similarity">
    <text evidence="2">Belongs to the glycoprotein hormones subunit beta family.</text>
</comment>
<dbReference type="AlphaFoldDB" id="A0A9P0HL97"/>
<dbReference type="PANTHER" id="PTHR11515">
    <property type="entry name" value="GLYCOPROTEIN HORMONE BETA CHAIN"/>
    <property type="match status" value="1"/>
</dbReference>
<gene>
    <name evidence="6" type="ORF">NEZAVI_LOCUS12144</name>
</gene>
<dbReference type="GO" id="GO:0005179">
    <property type="term" value="F:hormone activity"/>
    <property type="evidence" value="ECO:0007669"/>
    <property type="project" value="InterPro"/>
</dbReference>
<evidence type="ECO:0000256" key="3">
    <source>
        <dbReference type="ARBA" id="ARBA00022525"/>
    </source>
</evidence>
<evidence type="ECO:0000256" key="2">
    <source>
        <dbReference type="ARBA" id="ARBA00006552"/>
    </source>
</evidence>
<name>A0A9P0HL97_NEZVI</name>
<dbReference type="InterPro" id="IPR006208">
    <property type="entry name" value="Glyco_hormone_CN"/>
</dbReference>
<dbReference type="SUPFAM" id="SSF57501">
    <property type="entry name" value="Cystine-knot cytokines"/>
    <property type="match status" value="1"/>
</dbReference>
<evidence type="ECO:0000313" key="7">
    <source>
        <dbReference type="Proteomes" id="UP001152798"/>
    </source>
</evidence>